<dbReference type="AlphaFoldDB" id="A0A9J6DDM8"/>
<sequence length="250" mass="29247">MEEEKKDHEAKMQRMEKEMEQVFEMKVREKMQKLKESEADLQRRHEQMKKGLEQQKLELEDKRRNFDKEKASFEMAHRDMEDVFRKMAVDSNSKDLGLLFQDSPAGRKDSSMVTEETFPLKYVAHCWVENIPVTERAPALWPDVAMYIESARREEQKGSLQSCHVAAFLCCENGSTSFVMVHHFPLAKETNQTNQPKMGKKLSLHTLQCCSLHHLAHDIYDKDFLHVFFFHFALSATLCQGLTLFPMLQS</sequence>
<proteinExistence type="predicted"/>
<protein>
    <submittedName>
        <fullName evidence="3">Uncharacterized protein</fullName>
    </submittedName>
</protein>
<keyword evidence="2" id="KW-0812">Transmembrane</keyword>
<organism evidence="3 4">
    <name type="scientific">Rhipicephalus microplus</name>
    <name type="common">Cattle tick</name>
    <name type="synonym">Boophilus microplus</name>
    <dbReference type="NCBI Taxonomy" id="6941"/>
    <lineage>
        <taxon>Eukaryota</taxon>
        <taxon>Metazoa</taxon>
        <taxon>Ecdysozoa</taxon>
        <taxon>Arthropoda</taxon>
        <taxon>Chelicerata</taxon>
        <taxon>Arachnida</taxon>
        <taxon>Acari</taxon>
        <taxon>Parasitiformes</taxon>
        <taxon>Ixodida</taxon>
        <taxon>Ixodoidea</taxon>
        <taxon>Ixodidae</taxon>
        <taxon>Rhipicephalinae</taxon>
        <taxon>Rhipicephalus</taxon>
        <taxon>Boophilus</taxon>
    </lineage>
</organism>
<evidence type="ECO:0000313" key="4">
    <source>
        <dbReference type="Proteomes" id="UP000821866"/>
    </source>
</evidence>
<reference evidence="3" key="2">
    <citation type="submission" date="2021-09" db="EMBL/GenBank/DDBJ databases">
        <authorList>
            <person name="Jia N."/>
            <person name="Wang J."/>
            <person name="Shi W."/>
            <person name="Du L."/>
            <person name="Sun Y."/>
            <person name="Zhan W."/>
            <person name="Jiang J."/>
            <person name="Wang Q."/>
            <person name="Zhang B."/>
            <person name="Ji P."/>
            <person name="Sakyi L.B."/>
            <person name="Cui X."/>
            <person name="Yuan T."/>
            <person name="Jiang B."/>
            <person name="Yang W."/>
            <person name="Lam T.T.-Y."/>
            <person name="Chang Q."/>
            <person name="Ding S."/>
            <person name="Wang X."/>
            <person name="Zhu J."/>
            <person name="Ruan X."/>
            <person name="Zhao L."/>
            <person name="Wei J."/>
            <person name="Que T."/>
            <person name="Du C."/>
            <person name="Cheng J."/>
            <person name="Dai P."/>
            <person name="Han X."/>
            <person name="Huang E."/>
            <person name="Gao Y."/>
            <person name="Liu J."/>
            <person name="Shao H."/>
            <person name="Ye R."/>
            <person name="Li L."/>
            <person name="Wei W."/>
            <person name="Wang X."/>
            <person name="Wang C."/>
            <person name="Huo Q."/>
            <person name="Li W."/>
            <person name="Guo W."/>
            <person name="Chen H."/>
            <person name="Chen S."/>
            <person name="Zhou L."/>
            <person name="Zhou L."/>
            <person name="Ni X."/>
            <person name="Tian J."/>
            <person name="Zhou Y."/>
            <person name="Sheng Y."/>
            <person name="Liu T."/>
            <person name="Pan Y."/>
            <person name="Xia L."/>
            <person name="Li J."/>
            <person name="Zhao F."/>
            <person name="Cao W."/>
        </authorList>
    </citation>
    <scope>NUCLEOTIDE SEQUENCE</scope>
    <source>
        <strain evidence="3">Rmic-2018</strain>
        <tissue evidence="3">Larvae</tissue>
    </source>
</reference>
<accession>A0A9J6DDM8</accession>
<reference evidence="3" key="1">
    <citation type="journal article" date="2020" name="Cell">
        <title>Large-Scale Comparative Analyses of Tick Genomes Elucidate Their Genetic Diversity and Vector Capacities.</title>
        <authorList>
            <consortium name="Tick Genome and Microbiome Consortium (TIGMIC)"/>
            <person name="Jia N."/>
            <person name="Wang J."/>
            <person name="Shi W."/>
            <person name="Du L."/>
            <person name="Sun Y."/>
            <person name="Zhan W."/>
            <person name="Jiang J.F."/>
            <person name="Wang Q."/>
            <person name="Zhang B."/>
            <person name="Ji P."/>
            <person name="Bell-Sakyi L."/>
            <person name="Cui X.M."/>
            <person name="Yuan T.T."/>
            <person name="Jiang B.G."/>
            <person name="Yang W.F."/>
            <person name="Lam T.T."/>
            <person name="Chang Q.C."/>
            <person name="Ding S.J."/>
            <person name="Wang X.J."/>
            <person name="Zhu J.G."/>
            <person name="Ruan X.D."/>
            <person name="Zhao L."/>
            <person name="Wei J.T."/>
            <person name="Ye R.Z."/>
            <person name="Que T.C."/>
            <person name="Du C.H."/>
            <person name="Zhou Y.H."/>
            <person name="Cheng J.X."/>
            <person name="Dai P.F."/>
            <person name="Guo W.B."/>
            <person name="Han X.H."/>
            <person name="Huang E.J."/>
            <person name="Li L.F."/>
            <person name="Wei W."/>
            <person name="Gao Y.C."/>
            <person name="Liu J.Z."/>
            <person name="Shao H.Z."/>
            <person name="Wang X."/>
            <person name="Wang C.C."/>
            <person name="Yang T.C."/>
            <person name="Huo Q.B."/>
            <person name="Li W."/>
            <person name="Chen H.Y."/>
            <person name="Chen S.E."/>
            <person name="Zhou L.G."/>
            <person name="Ni X.B."/>
            <person name="Tian J.H."/>
            <person name="Sheng Y."/>
            <person name="Liu T."/>
            <person name="Pan Y.S."/>
            <person name="Xia L.Y."/>
            <person name="Li J."/>
            <person name="Zhao F."/>
            <person name="Cao W.C."/>
        </authorList>
    </citation>
    <scope>NUCLEOTIDE SEQUENCE</scope>
    <source>
        <strain evidence="3">Rmic-2018</strain>
    </source>
</reference>
<feature type="transmembrane region" description="Helical" evidence="2">
    <location>
        <begin position="224"/>
        <end position="245"/>
    </location>
</feature>
<dbReference type="EMBL" id="JABSTU010000010">
    <property type="protein sequence ID" value="KAH8020049.1"/>
    <property type="molecule type" value="Genomic_DNA"/>
</dbReference>
<gene>
    <name evidence="3" type="ORF">HPB51_023932</name>
</gene>
<evidence type="ECO:0000256" key="2">
    <source>
        <dbReference type="SAM" id="Phobius"/>
    </source>
</evidence>
<evidence type="ECO:0000256" key="1">
    <source>
        <dbReference type="SAM" id="Coils"/>
    </source>
</evidence>
<keyword evidence="4" id="KW-1185">Reference proteome</keyword>
<dbReference type="Proteomes" id="UP000821866">
    <property type="component" value="Chromosome 8"/>
</dbReference>
<dbReference type="VEuPathDB" id="VectorBase:LOC119176562"/>
<feature type="coiled-coil region" evidence="1">
    <location>
        <begin position="1"/>
        <end position="72"/>
    </location>
</feature>
<keyword evidence="2" id="KW-1133">Transmembrane helix</keyword>
<evidence type="ECO:0000313" key="3">
    <source>
        <dbReference type="EMBL" id="KAH8020049.1"/>
    </source>
</evidence>
<keyword evidence="2" id="KW-0472">Membrane</keyword>
<keyword evidence="1" id="KW-0175">Coiled coil</keyword>
<comment type="caution">
    <text evidence="3">The sequence shown here is derived from an EMBL/GenBank/DDBJ whole genome shotgun (WGS) entry which is preliminary data.</text>
</comment>
<name>A0A9J6DDM8_RHIMP</name>